<keyword evidence="2" id="KW-0677">Repeat</keyword>
<dbReference type="Pfam" id="PF00096">
    <property type="entry name" value="zf-C2H2"/>
    <property type="match status" value="1"/>
</dbReference>
<dbReference type="Pfam" id="PF13909">
    <property type="entry name" value="zf-H2C2_5"/>
    <property type="match status" value="1"/>
</dbReference>
<evidence type="ECO:0000313" key="8">
    <source>
        <dbReference type="Proteomes" id="UP000050741"/>
    </source>
</evidence>
<dbReference type="InterPro" id="IPR036236">
    <property type="entry name" value="Znf_C2H2_sf"/>
</dbReference>
<keyword evidence="3 5" id="KW-0863">Zinc-finger</keyword>
<feature type="transmembrane region" description="Helical" evidence="6">
    <location>
        <begin position="345"/>
        <end position="362"/>
    </location>
</feature>
<dbReference type="AlphaFoldDB" id="A0A183BR08"/>
<feature type="transmembrane region" description="Helical" evidence="6">
    <location>
        <begin position="101"/>
        <end position="123"/>
    </location>
</feature>
<name>A0A183BR08_GLOPA</name>
<dbReference type="SUPFAM" id="SSF57667">
    <property type="entry name" value="beta-beta-alpha zinc fingers"/>
    <property type="match status" value="1"/>
</dbReference>
<feature type="domain" description="C2H2-type" evidence="7">
    <location>
        <begin position="234"/>
        <end position="261"/>
    </location>
</feature>
<evidence type="ECO:0000259" key="7">
    <source>
        <dbReference type="PROSITE" id="PS50157"/>
    </source>
</evidence>
<keyword evidence="6" id="KW-1133">Transmembrane helix</keyword>
<organism evidence="8 9">
    <name type="scientific">Globodera pallida</name>
    <name type="common">Potato cyst nematode worm</name>
    <name type="synonym">Heterodera pallida</name>
    <dbReference type="NCBI Taxonomy" id="36090"/>
    <lineage>
        <taxon>Eukaryota</taxon>
        <taxon>Metazoa</taxon>
        <taxon>Ecdysozoa</taxon>
        <taxon>Nematoda</taxon>
        <taxon>Chromadorea</taxon>
        <taxon>Rhabditida</taxon>
        <taxon>Tylenchina</taxon>
        <taxon>Tylenchomorpha</taxon>
        <taxon>Tylenchoidea</taxon>
        <taxon>Heteroderidae</taxon>
        <taxon>Heteroderinae</taxon>
        <taxon>Globodera</taxon>
    </lineage>
</organism>
<dbReference type="Gene3D" id="3.30.160.60">
    <property type="entry name" value="Classic Zinc Finger"/>
    <property type="match status" value="2"/>
</dbReference>
<dbReference type="InterPro" id="IPR013087">
    <property type="entry name" value="Znf_C2H2_type"/>
</dbReference>
<dbReference type="GO" id="GO:0008270">
    <property type="term" value="F:zinc ion binding"/>
    <property type="evidence" value="ECO:0007669"/>
    <property type="project" value="UniProtKB-KW"/>
</dbReference>
<proteinExistence type="predicted"/>
<dbReference type="SMART" id="SM00355">
    <property type="entry name" value="ZnF_C2H2"/>
    <property type="match status" value="2"/>
</dbReference>
<evidence type="ECO:0000256" key="3">
    <source>
        <dbReference type="ARBA" id="ARBA00022771"/>
    </source>
</evidence>
<accession>A0A183BR08</accession>
<dbReference type="FunFam" id="3.30.160.60:FF:000100">
    <property type="entry name" value="Zinc finger 45-like"/>
    <property type="match status" value="1"/>
</dbReference>
<evidence type="ECO:0000256" key="5">
    <source>
        <dbReference type="PROSITE-ProRule" id="PRU00042"/>
    </source>
</evidence>
<dbReference type="FunFam" id="3.30.160.60:FF:000446">
    <property type="entry name" value="Zinc finger protein"/>
    <property type="match status" value="1"/>
</dbReference>
<protein>
    <submittedName>
        <fullName evidence="9">C2H2-type domain-containing protein</fullName>
    </submittedName>
</protein>
<keyword evidence="1" id="KW-0479">Metal-binding</keyword>
<dbReference type="WBParaSite" id="GPLIN_000304400">
    <property type="protein sequence ID" value="GPLIN_000304400"/>
    <property type="gene ID" value="GPLIN_000304400"/>
</dbReference>
<evidence type="ECO:0000256" key="2">
    <source>
        <dbReference type="ARBA" id="ARBA00022737"/>
    </source>
</evidence>
<dbReference type="GO" id="GO:0000122">
    <property type="term" value="P:negative regulation of transcription by RNA polymerase II"/>
    <property type="evidence" value="ECO:0007669"/>
    <property type="project" value="UniProtKB-ARBA"/>
</dbReference>
<sequence length="364" mass="41450">MSDLSVEEFDLHPFDLHPSFISDAVSGVLIAFLFGAIVVLLNGNEQQMQLELLDKLEKNVQETINSAFENKHKVIANEIEEIIIASIDDKMEHHFSKLAQLFQNTAIIVAMAAVLIIITVILWKTFKTALNWRNTSQPSEVKMVEEPAIPLEAEAWWQFHSISLPKRADFAALRLQPINLGEETNNDVNDNGGGQQQLLMVDELHEERGVREDEEEELMEKNLRTTHADEGKKFKCTECTYRTTRPDHLKRHMRAHTGERPFKCSICGHQTARSEQLKVHMRTHTGEKPFERIKQDVIVECDPCFIGQKDVDLANVEFSFPQNTTALLPFGDATQKVVSHGISNAMPWILVMALSIFLFYSCRV</sequence>
<dbReference type="PROSITE" id="PS50157">
    <property type="entry name" value="ZINC_FINGER_C2H2_2"/>
    <property type="match status" value="2"/>
</dbReference>
<evidence type="ECO:0000256" key="1">
    <source>
        <dbReference type="ARBA" id="ARBA00022723"/>
    </source>
</evidence>
<reference evidence="8" key="1">
    <citation type="submission" date="2013-12" db="EMBL/GenBank/DDBJ databases">
        <authorList>
            <person name="Aslett M."/>
        </authorList>
    </citation>
    <scope>NUCLEOTIDE SEQUENCE [LARGE SCALE GENOMIC DNA]</scope>
    <source>
        <strain evidence="8">Lindley</strain>
    </source>
</reference>
<reference evidence="9" key="3">
    <citation type="submission" date="2016-06" db="UniProtKB">
        <authorList>
            <consortium name="WormBaseParasite"/>
        </authorList>
    </citation>
    <scope>IDENTIFICATION</scope>
</reference>
<dbReference type="Proteomes" id="UP000050741">
    <property type="component" value="Unassembled WGS sequence"/>
</dbReference>
<dbReference type="PANTHER" id="PTHR23235">
    <property type="entry name" value="KRUEPPEL-LIKE TRANSCRIPTION FACTOR"/>
    <property type="match status" value="1"/>
</dbReference>
<keyword evidence="4" id="KW-0862">Zinc</keyword>
<feature type="domain" description="C2H2-type" evidence="7">
    <location>
        <begin position="262"/>
        <end position="289"/>
    </location>
</feature>
<feature type="transmembrane region" description="Helical" evidence="6">
    <location>
        <begin position="20"/>
        <end position="41"/>
    </location>
</feature>
<keyword evidence="6" id="KW-0812">Transmembrane</keyword>
<reference evidence="8" key="2">
    <citation type="submission" date="2014-05" db="EMBL/GenBank/DDBJ databases">
        <title>The genome and life-stage specific transcriptomes of Globodera pallida elucidate key aspects of plant parasitism by a cyst nematode.</title>
        <authorList>
            <person name="Cotton J.A."/>
            <person name="Lilley C.J."/>
            <person name="Jones L.M."/>
            <person name="Kikuchi T."/>
            <person name="Reid A.J."/>
            <person name="Thorpe P."/>
            <person name="Tsai I.J."/>
            <person name="Beasley H."/>
            <person name="Blok V."/>
            <person name="Cock P.J.A."/>
            <person name="Van den Akker S.E."/>
            <person name="Holroyd N."/>
            <person name="Hunt M."/>
            <person name="Mantelin S."/>
            <person name="Naghra H."/>
            <person name="Pain A."/>
            <person name="Palomares-Rius J.E."/>
            <person name="Zarowiecki M."/>
            <person name="Berriman M."/>
            <person name="Jones J.T."/>
            <person name="Urwin P.E."/>
        </authorList>
    </citation>
    <scope>NUCLEOTIDE SEQUENCE [LARGE SCALE GENOMIC DNA]</scope>
    <source>
        <strain evidence="8">Lindley</strain>
    </source>
</reference>
<evidence type="ECO:0000256" key="6">
    <source>
        <dbReference type="SAM" id="Phobius"/>
    </source>
</evidence>
<dbReference type="GO" id="GO:0005634">
    <property type="term" value="C:nucleus"/>
    <property type="evidence" value="ECO:0007669"/>
    <property type="project" value="UniProtKB-ARBA"/>
</dbReference>
<evidence type="ECO:0000256" key="4">
    <source>
        <dbReference type="ARBA" id="ARBA00022833"/>
    </source>
</evidence>
<keyword evidence="8" id="KW-1185">Reference proteome</keyword>
<keyword evidence="6" id="KW-0472">Membrane</keyword>
<evidence type="ECO:0000313" key="9">
    <source>
        <dbReference type="WBParaSite" id="GPLIN_000304400"/>
    </source>
</evidence>